<dbReference type="Gene3D" id="3.40.50.150">
    <property type="entry name" value="Vaccinia Virus protein VP39"/>
    <property type="match status" value="1"/>
</dbReference>
<comment type="caution">
    <text evidence="3">The sequence shown here is derived from an EMBL/GenBank/DDBJ whole genome shotgun (WGS) entry which is preliminary data.</text>
</comment>
<keyword evidence="1" id="KW-0489">Methyltransferase</keyword>
<dbReference type="SUPFAM" id="SSF53335">
    <property type="entry name" value="S-adenosyl-L-methionine-dependent methyltransferases"/>
    <property type="match status" value="2"/>
</dbReference>
<accession>X1EAI2</accession>
<feature type="non-terminal residue" evidence="3">
    <location>
        <position position="366"/>
    </location>
</feature>
<dbReference type="AlphaFoldDB" id="X1EAI2"/>
<evidence type="ECO:0000256" key="2">
    <source>
        <dbReference type="ARBA" id="ARBA00022679"/>
    </source>
</evidence>
<dbReference type="EMBL" id="BARU01001229">
    <property type="protein sequence ID" value="GAH30286.1"/>
    <property type="molecule type" value="Genomic_DNA"/>
</dbReference>
<dbReference type="Pfam" id="PF00145">
    <property type="entry name" value="DNA_methylase"/>
    <property type="match status" value="1"/>
</dbReference>
<evidence type="ECO:0000313" key="3">
    <source>
        <dbReference type="EMBL" id="GAH30286.1"/>
    </source>
</evidence>
<protein>
    <submittedName>
        <fullName evidence="3">Uncharacterized protein</fullName>
    </submittedName>
</protein>
<dbReference type="GO" id="GO:0008168">
    <property type="term" value="F:methyltransferase activity"/>
    <property type="evidence" value="ECO:0007669"/>
    <property type="project" value="UniProtKB-KW"/>
</dbReference>
<sequence>MATFLKTLCTDIDGINKPIKEAIEINLGGKYNILFEVINFKDYGNNSSRTRTLVLGTRKDLKEITPYDIFPEEREALTLRNVIGDLTPLTIMGEIDETDIFHSFRRYDHRMIEWIKDLREGESAFDNIDANKRPHRIVRGVRIPNQNKNADKYRRCFWDKPAPCIHTRNDILASQATIHPRNDRVFSIRELMRMMTIPDEFRWLDEDLRQLNSYGLTEKAQILFKEELNIRHCIGEAVPTTIFKQIASKVKSVLGYQYLNDSQVKDVIEDNNLGKFSELIRYVDKNPSNFTYSQLSRICEMANAKRQKHAAFYTPQDVCFSLIKELPELKKIDCINIIEPSVGVGNFIPLLFNKYRNATNVVLDIV</sequence>
<organism evidence="3">
    <name type="scientific">marine sediment metagenome</name>
    <dbReference type="NCBI Taxonomy" id="412755"/>
    <lineage>
        <taxon>unclassified sequences</taxon>
        <taxon>metagenomes</taxon>
        <taxon>ecological metagenomes</taxon>
    </lineage>
</organism>
<dbReference type="InterPro" id="IPR029063">
    <property type="entry name" value="SAM-dependent_MTases_sf"/>
</dbReference>
<evidence type="ECO:0000256" key="1">
    <source>
        <dbReference type="ARBA" id="ARBA00022603"/>
    </source>
</evidence>
<proteinExistence type="predicted"/>
<name>X1EAI2_9ZZZZ</name>
<dbReference type="Gene3D" id="3.90.120.10">
    <property type="entry name" value="DNA Methylase, subunit A, domain 2"/>
    <property type="match status" value="1"/>
</dbReference>
<dbReference type="GO" id="GO:0032259">
    <property type="term" value="P:methylation"/>
    <property type="evidence" value="ECO:0007669"/>
    <property type="project" value="UniProtKB-KW"/>
</dbReference>
<keyword evidence="2" id="KW-0808">Transferase</keyword>
<reference evidence="3" key="1">
    <citation type="journal article" date="2014" name="Front. Microbiol.">
        <title>High frequency of phylogenetically diverse reductive dehalogenase-homologous genes in deep subseafloor sedimentary metagenomes.</title>
        <authorList>
            <person name="Kawai M."/>
            <person name="Futagami T."/>
            <person name="Toyoda A."/>
            <person name="Takaki Y."/>
            <person name="Nishi S."/>
            <person name="Hori S."/>
            <person name="Arai W."/>
            <person name="Tsubouchi T."/>
            <person name="Morono Y."/>
            <person name="Uchiyama I."/>
            <person name="Ito T."/>
            <person name="Fujiyama A."/>
            <person name="Inagaki F."/>
            <person name="Takami H."/>
        </authorList>
    </citation>
    <scope>NUCLEOTIDE SEQUENCE</scope>
    <source>
        <strain evidence="3">Expedition CK06-06</strain>
    </source>
</reference>
<dbReference type="InterPro" id="IPR001525">
    <property type="entry name" value="C5_MeTfrase"/>
</dbReference>
<gene>
    <name evidence="3" type="ORF">S03H2_03344</name>
</gene>